<proteinExistence type="predicted"/>
<accession>A0ACC0MAE5</accession>
<gene>
    <name evidence="1" type="ORF">RHMOL_Rhmol09G0033400</name>
</gene>
<reference evidence="1" key="1">
    <citation type="submission" date="2022-02" db="EMBL/GenBank/DDBJ databases">
        <title>Plant Genome Project.</title>
        <authorList>
            <person name="Zhang R.-G."/>
        </authorList>
    </citation>
    <scope>NUCLEOTIDE SEQUENCE</scope>
    <source>
        <strain evidence="1">AT1</strain>
    </source>
</reference>
<keyword evidence="2" id="KW-1185">Reference proteome</keyword>
<evidence type="ECO:0000313" key="1">
    <source>
        <dbReference type="EMBL" id="KAI8537559.1"/>
    </source>
</evidence>
<sequence length="57" mass="6391">MRSEPSDARSDGSIVRNTVLRTPLHNTIPTSVPIFVYHIYLKISNFLCLVGSLRSMS</sequence>
<dbReference type="EMBL" id="CM046396">
    <property type="protein sequence ID" value="KAI8537559.1"/>
    <property type="molecule type" value="Genomic_DNA"/>
</dbReference>
<organism evidence="1 2">
    <name type="scientific">Rhododendron molle</name>
    <name type="common">Chinese azalea</name>
    <name type="synonym">Azalea mollis</name>
    <dbReference type="NCBI Taxonomy" id="49168"/>
    <lineage>
        <taxon>Eukaryota</taxon>
        <taxon>Viridiplantae</taxon>
        <taxon>Streptophyta</taxon>
        <taxon>Embryophyta</taxon>
        <taxon>Tracheophyta</taxon>
        <taxon>Spermatophyta</taxon>
        <taxon>Magnoliopsida</taxon>
        <taxon>eudicotyledons</taxon>
        <taxon>Gunneridae</taxon>
        <taxon>Pentapetalae</taxon>
        <taxon>asterids</taxon>
        <taxon>Ericales</taxon>
        <taxon>Ericaceae</taxon>
        <taxon>Ericoideae</taxon>
        <taxon>Rhodoreae</taxon>
        <taxon>Rhododendron</taxon>
    </lineage>
</organism>
<protein>
    <submittedName>
        <fullName evidence="1">Uncharacterized protein</fullName>
    </submittedName>
</protein>
<evidence type="ECO:0000313" key="2">
    <source>
        <dbReference type="Proteomes" id="UP001062846"/>
    </source>
</evidence>
<dbReference type="Proteomes" id="UP001062846">
    <property type="component" value="Chromosome 9"/>
</dbReference>
<name>A0ACC0MAE5_RHOML</name>
<comment type="caution">
    <text evidence="1">The sequence shown here is derived from an EMBL/GenBank/DDBJ whole genome shotgun (WGS) entry which is preliminary data.</text>
</comment>